<feature type="transmembrane region" description="Helical" evidence="2">
    <location>
        <begin position="904"/>
        <end position="921"/>
    </location>
</feature>
<dbReference type="Gene3D" id="1.20.1640.10">
    <property type="entry name" value="Multidrug efflux transporter AcrB transmembrane domain"/>
    <property type="match status" value="2"/>
</dbReference>
<feature type="transmembrane region" description="Helical" evidence="2">
    <location>
        <begin position="431"/>
        <end position="457"/>
    </location>
</feature>
<feature type="transmembrane region" description="Helical" evidence="2">
    <location>
        <begin position="986"/>
        <end position="1010"/>
    </location>
</feature>
<dbReference type="InterPro" id="IPR001036">
    <property type="entry name" value="Acrflvin-R"/>
</dbReference>
<evidence type="ECO:0000313" key="4">
    <source>
        <dbReference type="Proteomes" id="UP001144805"/>
    </source>
</evidence>
<feature type="transmembrane region" description="Helical" evidence="2">
    <location>
        <begin position="958"/>
        <end position="980"/>
    </location>
</feature>
<feature type="compositionally biased region" description="Low complexity" evidence="1">
    <location>
        <begin position="1029"/>
        <end position="1041"/>
    </location>
</feature>
<dbReference type="Pfam" id="PF00873">
    <property type="entry name" value="ACR_tran"/>
    <property type="match status" value="1"/>
</dbReference>
<dbReference type="Gene3D" id="3.30.70.1440">
    <property type="entry name" value="Multidrug efflux transporter AcrB pore domain"/>
    <property type="match status" value="1"/>
</dbReference>
<dbReference type="GO" id="GO:0042910">
    <property type="term" value="F:xenobiotic transmembrane transporter activity"/>
    <property type="evidence" value="ECO:0007669"/>
    <property type="project" value="TreeGrafter"/>
</dbReference>
<dbReference type="PRINTS" id="PR00702">
    <property type="entry name" value="ACRIFLAVINRP"/>
</dbReference>
<gene>
    <name evidence="3" type="ORF">OSH07_16160</name>
</gene>
<feature type="transmembrane region" description="Helical" evidence="2">
    <location>
        <begin position="524"/>
        <end position="546"/>
    </location>
</feature>
<protein>
    <submittedName>
        <fullName evidence="3">Efflux RND transporter permease subunit</fullName>
    </submittedName>
</protein>
<dbReference type="InterPro" id="IPR027463">
    <property type="entry name" value="AcrB_DN_DC_subdom"/>
</dbReference>
<evidence type="ECO:0000313" key="3">
    <source>
        <dbReference type="EMBL" id="MCX5570740.1"/>
    </source>
</evidence>
<name>A0A9X3INA8_9HYPH</name>
<dbReference type="Gene3D" id="3.30.2090.10">
    <property type="entry name" value="Multidrug efflux transporter AcrB TolC docking domain, DN and DC subdomains"/>
    <property type="match status" value="2"/>
</dbReference>
<reference evidence="3" key="1">
    <citation type="submission" date="2022-11" db="EMBL/GenBank/DDBJ databases">
        <title>Biodiversity and phylogenetic relationships of bacteria.</title>
        <authorList>
            <person name="Machado R.A.R."/>
            <person name="Bhat A."/>
            <person name="Loulou A."/>
            <person name="Kallel S."/>
        </authorList>
    </citation>
    <scope>NUCLEOTIDE SEQUENCE</scope>
    <source>
        <strain evidence="3">K-TC2</strain>
    </source>
</reference>
<feature type="region of interest" description="Disordered" evidence="1">
    <location>
        <begin position="1029"/>
        <end position="1050"/>
    </location>
</feature>
<keyword evidence="2" id="KW-0472">Membrane</keyword>
<accession>A0A9X3INA8</accession>
<feature type="transmembrane region" description="Helical" evidence="2">
    <location>
        <begin position="334"/>
        <end position="353"/>
    </location>
</feature>
<evidence type="ECO:0000256" key="2">
    <source>
        <dbReference type="SAM" id="Phobius"/>
    </source>
</evidence>
<sequence>MKISELCIRRPVATTLFFLGIAMGGVFAYQQLPVAALPEVAFPTISVSAQLPGASPQTMATAVATPLIKQFETISGIDTITATSSLGNSQVVLQFVLNQNIDTAAGDVQAAIDRALRQLPPNMQNPPSYRKVNPADAPVLLLAVQSSTLPMSTVDDFAENVISPSLSTLPGIAQVGVYGGQTYAVRVQADPNKLATRNIGLDQISTALAAANDQTPVGTMQNKSQSLVIDAPTQMVNAEAFKQLIVANPNNNPVRLSDVANVVDSVQNTETAGWYDGTRSIVLAIQRQPSANTVAVVDAVNAQLPKLIASMPASMTIKVLNDRSTSIRAAIADVQTTLAITIGLVILVIYLFLGKLSATFIPALAVPLSLVAAFGGMYFFGFSVDNISLLGLTLAVGLVVDDAIVMLENIMRHVEEGMPPFEAALVGSREVGPTIVSMTLSLVAVFLPVLLMGGVIGRLFNEFGVVVTLAIGASMVVSLTLTPMLTARLPKSATSHVRRGPAAWFERGFLWVEHRYDRGVGWCLAHRFIILGVFLASVAASGWLFMTLPKGFFPQEDIGQLSVSTQARQDISFDAMVGLQRQVEATLKASPYVVHVASFVGGGPGSVTLNSASLSVQLKPKDQRPPLNVILNDLRAQLGKIAGIRSYIQPVQNLRIGGVSSQSTYQLMLQSVDQPTLNDWATRMTTAMRADPHFVDVANNLQNNALQARIVVDRDKADSIGISAATLRQTLEDGFGTATAATIQSTGSSYDVILEYDPQLAWSDSLLSDIRVRSASGNLVPLSSFASVQRTFGPVTVNQLGQLPAATISFNLPDGVALGDATAQVEVLKQQIGVPANVYTSYAGTAQVFQQSLATQGLLIFAAILTIYVVLGMLYESFIHPLTILSGLPAAAFGALVALKWAGLDLSVIALIGILMLIGIVKKNAIMMVDVAIDGQREGGLEPEAAIHRAAVRRFRPIMMTTFAALFGAVPIALGTGASAELRQPLGIAVVGGLLVSQLLTLFITPVIYIEMERFSRFLSSLRHRTAAKPGTAPAAPETGAQPLPQPAAE</sequence>
<dbReference type="PANTHER" id="PTHR32063">
    <property type="match status" value="1"/>
</dbReference>
<dbReference type="AlphaFoldDB" id="A0A9X3INA8"/>
<keyword evidence="4" id="KW-1185">Reference proteome</keyword>
<dbReference type="Gene3D" id="3.30.70.1320">
    <property type="entry name" value="Multidrug efflux transporter AcrB pore domain like"/>
    <property type="match status" value="1"/>
</dbReference>
<dbReference type="Proteomes" id="UP001144805">
    <property type="component" value="Unassembled WGS sequence"/>
</dbReference>
<keyword evidence="2" id="KW-0812">Transmembrane</keyword>
<comment type="caution">
    <text evidence="3">The sequence shown here is derived from an EMBL/GenBank/DDBJ whole genome shotgun (WGS) entry which is preliminary data.</text>
</comment>
<dbReference type="SUPFAM" id="SSF82714">
    <property type="entry name" value="Multidrug efflux transporter AcrB TolC docking domain, DN and DC subdomains"/>
    <property type="match status" value="2"/>
</dbReference>
<dbReference type="Gene3D" id="3.30.70.1430">
    <property type="entry name" value="Multidrug efflux transporter AcrB pore domain"/>
    <property type="match status" value="2"/>
</dbReference>
<dbReference type="SUPFAM" id="SSF82866">
    <property type="entry name" value="Multidrug efflux transporter AcrB transmembrane domain"/>
    <property type="match status" value="2"/>
</dbReference>
<organism evidence="3 4">
    <name type="scientific">Kaistia nematophila</name>
    <dbReference type="NCBI Taxonomy" id="2994654"/>
    <lineage>
        <taxon>Bacteria</taxon>
        <taxon>Pseudomonadati</taxon>
        <taxon>Pseudomonadota</taxon>
        <taxon>Alphaproteobacteria</taxon>
        <taxon>Hyphomicrobiales</taxon>
        <taxon>Kaistiaceae</taxon>
        <taxon>Kaistia</taxon>
    </lineage>
</organism>
<proteinExistence type="predicted"/>
<keyword evidence="2" id="KW-1133">Transmembrane helix</keyword>
<dbReference type="RefSeq" id="WP_266339712.1">
    <property type="nucleotide sequence ID" value="NZ_JAPKNK010000007.1"/>
</dbReference>
<feature type="transmembrane region" description="Helical" evidence="2">
    <location>
        <begin position="853"/>
        <end position="871"/>
    </location>
</feature>
<dbReference type="EMBL" id="JAPKNK010000007">
    <property type="protein sequence ID" value="MCX5570740.1"/>
    <property type="molecule type" value="Genomic_DNA"/>
</dbReference>
<feature type="transmembrane region" description="Helical" evidence="2">
    <location>
        <begin position="360"/>
        <end position="381"/>
    </location>
</feature>
<dbReference type="GO" id="GO:0005886">
    <property type="term" value="C:plasma membrane"/>
    <property type="evidence" value="ECO:0007669"/>
    <property type="project" value="TreeGrafter"/>
</dbReference>
<dbReference type="PANTHER" id="PTHR32063:SF21">
    <property type="entry name" value="MULTIDRUG RESISTANCE PROTEIN MDTB"/>
    <property type="match status" value="1"/>
</dbReference>
<feature type="transmembrane region" description="Helical" evidence="2">
    <location>
        <begin position="463"/>
        <end position="482"/>
    </location>
</feature>
<evidence type="ECO:0000256" key="1">
    <source>
        <dbReference type="SAM" id="MobiDB-lite"/>
    </source>
</evidence>
<dbReference type="SUPFAM" id="SSF82693">
    <property type="entry name" value="Multidrug efflux transporter AcrB pore domain, PN1, PN2, PC1 and PC2 subdomains"/>
    <property type="match status" value="3"/>
</dbReference>